<comment type="subcellular location">
    <subcellularLocation>
        <location evidence="2">Cell membrane</location>
        <topology evidence="2">Multi-pass membrane protein</topology>
    </subcellularLocation>
</comment>
<comment type="catalytic activity">
    <reaction evidence="1">
        <text>ATP + protein L-histidine = ADP + protein N-phospho-L-histidine.</text>
        <dbReference type="EC" id="2.7.13.3"/>
    </reaction>
</comment>
<dbReference type="Pfam" id="PF00512">
    <property type="entry name" value="HisKA"/>
    <property type="match status" value="1"/>
</dbReference>
<dbReference type="RefSeq" id="WP_127739068.1">
    <property type="nucleotide sequence ID" value="NZ_CAJCKN010000008.1"/>
</dbReference>
<evidence type="ECO:0000256" key="10">
    <source>
        <dbReference type="ARBA" id="ARBA00022840"/>
    </source>
</evidence>
<keyword evidence="10" id="KW-0067">ATP-binding</keyword>
<dbReference type="EC" id="2.7.13.3" evidence="3"/>
<evidence type="ECO:0000256" key="3">
    <source>
        <dbReference type="ARBA" id="ARBA00012438"/>
    </source>
</evidence>
<evidence type="ECO:0000313" key="16">
    <source>
        <dbReference type="Proteomes" id="UP000288024"/>
    </source>
</evidence>
<keyword evidence="12" id="KW-0902">Two-component regulatory system</keyword>
<evidence type="ECO:0000256" key="8">
    <source>
        <dbReference type="ARBA" id="ARBA00022741"/>
    </source>
</evidence>
<dbReference type="GO" id="GO:0005886">
    <property type="term" value="C:plasma membrane"/>
    <property type="evidence" value="ECO:0007669"/>
    <property type="project" value="UniProtKB-SubCell"/>
</dbReference>
<organism evidence="15 16">
    <name type="scientific">Niallia taxi</name>
    <dbReference type="NCBI Taxonomy" id="2499688"/>
    <lineage>
        <taxon>Bacteria</taxon>
        <taxon>Bacillati</taxon>
        <taxon>Bacillota</taxon>
        <taxon>Bacilli</taxon>
        <taxon>Bacillales</taxon>
        <taxon>Bacillaceae</taxon>
        <taxon>Niallia</taxon>
    </lineage>
</organism>
<evidence type="ECO:0000256" key="9">
    <source>
        <dbReference type="ARBA" id="ARBA00022777"/>
    </source>
</evidence>
<dbReference type="SUPFAM" id="SSF47384">
    <property type="entry name" value="Homodimeric domain of signal transducing histidine kinase"/>
    <property type="match status" value="1"/>
</dbReference>
<dbReference type="GO" id="GO:0005524">
    <property type="term" value="F:ATP binding"/>
    <property type="evidence" value="ECO:0007669"/>
    <property type="project" value="UniProtKB-KW"/>
</dbReference>
<gene>
    <name evidence="15" type="ORF">EM808_15320</name>
</gene>
<dbReference type="AlphaFoldDB" id="A0A3S2X8E6"/>
<dbReference type="PANTHER" id="PTHR45528">
    <property type="entry name" value="SENSOR HISTIDINE KINASE CPXA"/>
    <property type="match status" value="1"/>
</dbReference>
<dbReference type="InterPro" id="IPR005467">
    <property type="entry name" value="His_kinase_dom"/>
</dbReference>
<dbReference type="InterPro" id="IPR036890">
    <property type="entry name" value="HATPase_C_sf"/>
</dbReference>
<evidence type="ECO:0000256" key="2">
    <source>
        <dbReference type="ARBA" id="ARBA00004651"/>
    </source>
</evidence>
<keyword evidence="5" id="KW-0597">Phosphoprotein</keyword>
<feature type="domain" description="Histidine kinase" evidence="14">
    <location>
        <begin position="87"/>
        <end position="299"/>
    </location>
</feature>
<accession>A0A3S2X8E6</accession>
<proteinExistence type="predicted"/>
<dbReference type="InterPro" id="IPR003594">
    <property type="entry name" value="HATPase_dom"/>
</dbReference>
<dbReference type="InterPro" id="IPR036097">
    <property type="entry name" value="HisK_dim/P_sf"/>
</dbReference>
<dbReference type="Gene3D" id="1.10.287.130">
    <property type="match status" value="1"/>
</dbReference>
<sequence>MWEWILVFLVLALILYLYFLKRELRKLKSGVKGLSARAKFGSRLFLDFRDKTLLNLVDELNQMITEFEGNNHQAKQMEENVKLTIAGLSHDLRTPLTSIHGYVQLLNTTEDEAKRANYLTVIEQSVRSLMEMTDNFYDLARVETNQKEVNLASISLSSLVEEVFLSFYEQFEENKIDLQFPEQIIDSQIIADRLLLIRVFQNIVQNILRYANSNALISYEDDSSYVIFTVKNDIKHESKVAIEKVFTLFYTEITSRTNTETSGLGLYLSKKLVEKMNGKMQAELEGNLFVLKIYLPKIQLQ</sequence>
<evidence type="ECO:0000259" key="14">
    <source>
        <dbReference type="PROSITE" id="PS50109"/>
    </source>
</evidence>
<dbReference type="SMART" id="SM00387">
    <property type="entry name" value="HATPase_c"/>
    <property type="match status" value="1"/>
</dbReference>
<dbReference type="Proteomes" id="UP000288024">
    <property type="component" value="Unassembled WGS sequence"/>
</dbReference>
<keyword evidence="6" id="KW-0808">Transferase</keyword>
<reference evidence="15 16" key="1">
    <citation type="submission" date="2019-01" db="EMBL/GenBank/DDBJ databases">
        <title>Bacillus sp. M5HDSG1-1, whole genome shotgun sequence.</title>
        <authorList>
            <person name="Tuo L."/>
        </authorList>
    </citation>
    <scope>NUCLEOTIDE SEQUENCE [LARGE SCALE GENOMIC DNA]</scope>
    <source>
        <strain evidence="15 16">M5HDSG1-1</strain>
    </source>
</reference>
<evidence type="ECO:0000256" key="12">
    <source>
        <dbReference type="ARBA" id="ARBA00023012"/>
    </source>
</evidence>
<evidence type="ECO:0000256" key="11">
    <source>
        <dbReference type="ARBA" id="ARBA00022989"/>
    </source>
</evidence>
<dbReference type="InterPro" id="IPR003661">
    <property type="entry name" value="HisK_dim/P_dom"/>
</dbReference>
<keyword evidence="4" id="KW-1003">Cell membrane</keyword>
<keyword evidence="13" id="KW-0472">Membrane</keyword>
<keyword evidence="9 15" id="KW-0418">Kinase</keyword>
<keyword evidence="11" id="KW-1133">Transmembrane helix</keyword>
<dbReference type="SMART" id="SM00388">
    <property type="entry name" value="HisKA"/>
    <property type="match status" value="1"/>
</dbReference>
<dbReference type="PROSITE" id="PS50109">
    <property type="entry name" value="HIS_KIN"/>
    <property type="match status" value="1"/>
</dbReference>
<dbReference type="InterPro" id="IPR050398">
    <property type="entry name" value="HssS/ArlS-like"/>
</dbReference>
<name>A0A3S2X8E6_9BACI</name>
<keyword evidence="16" id="KW-1185">Reference proteome</keyword>
<evidence type="ECO:0000256" key="6">
    <source>
        <dbReference type="ARBA" id="ARBA00022679"/>
    </source>
</evidence>
<dbReference type="EMBL" id="RZTZ01000005">
    <property type="protein sequence ID" value="RVT61611.1"/>
    <property type="molecule type" value="Genomic_DNA"/>
</dbReference>
<evidence type="ECO:0000256" key="4">
    <source>
        <dbReference type="ARBA" id="ARBA00022475"/>
    </source>
</evidence>
<evidence type="ECO:0000256" key="1">
    <source>
        <dbReference type="ARBA" id="ARBA00000085"/>
    </source>
</evidence>
<evidence type="ECO:0000256" key="13">
    <source>
        <dbReference type="ARBA" id="ARBA00023136"/>
    </source>
</evidence>
<dbReference type="Gene3D" id="3.30.565.10">
    <property type="entry name" value="Histidine kinase-like ATPase, C-terminal domain"/>
    <property type="match status" value="1"/>
</dbReference>
<dbReference type="CDD" id="cd00082">
    <property type="entry name" value="HisKA"/>
    <property type="match status" value="1"/>
</dbReference>
<protein>
    <recommendedName>
        <fullName evidence="3">histidine kinase</fullName>
        <ecNumber evidence="3">2.7.13.3</ecNumber>
    </recommendedName>
</protein>
<evidence type="ECO:0000256" key="7">
    <source>
        <dbReference type="ARBA" id="ARBA00022692"/>
    </source>
</evidence>
<dbReference type="PANTHER" id="PTHR45528:SF1">
    <property type="entry name" value="SENSOR HISTIDINE KINASE CPXA"/>
    <property type="match status" value="1"/>
</dbReference>
<comment type="caution">
    <text evidence="15">The sequence shown here is derived from an EMBL/GenBank/DDBJ whole genome shotgun (WGS) entry which is preliminary data.</text>
</comment>
<evidence type="ECO:0000313" key="15">
    <source>
        <dbReference type="EMBL" id="RVT61611.1"/>
    </source>
</evidence>
<evidence type="ECO:0000256" key="5">
    <source>
        <dbReference type="ARBA" id="ARBA00022553"/>
    </source>
</evidence>
<dbReference type="SUPFAM" id="SSF55874">
    <property type="entry name" value="ATPase domain of HSP90 chaperone/DNA topoisomerase II/histidine kinase"/>
    <property type="match status" value="1"/>
</dbReference>
<keyword evidence="8" id="KW-0547">Nucleotide-binding</keyword>
<dbReference type="Pfam" id="PF02518">
    <property type="entry name" value="HATPase_c"/>
    <property type="match status" value="1"/>
</dbReference>
<keyword evidence="7" id="KW-0812">Transmembrane</keyword>
<dbReference type="GO" id="GO:0000155">
    <property type="term" value="F:phosphorelay sensor kinase activity"/>
    <property type="evidence" value="ECO:0007669"/>
    <property type="project" value="InterPro"/>
</dbReference>